<dbReference type="Proteomes" id="UP000239899">
    <property type="component" value="Unassembled WGS sequence"/>
</dbReference>
<name>A0A2P6U4F1_CHLSO</name>
<evidence type="ECO:0000256" key="6">
    <source>
        <dbReference type="ARBA" id="ARBA00023136"/>
    </source>
</evidence>
<dbReference type="GO" id="GO:0016020">
    <property type="term" value="C:membrane"/>
    <property type="evidence" value="ECO:0007669"/>
    <property type="project" value="UniProtKB-SubCell"/>
</dbReference>
<keyword evidence="4 8" id="KW-0732">Signal</keyword>
<dbReference type="InterPro" id="IPR015720">
    <property type="entry name" value="Emp24-like"/>
</dbReference>
<dbReference type="Pfam" id="PF01105">
    <property type="entry name" value="EMP24_GP25L"/>
    <property type="match status" value="1"/>
</dbReference>
<evidence type="ECO:0000256" key="4">
    <source>
        <dbReference type="ARBA" id="ARBA00022729"/>
    </source>
</evidence>
<feature type="transmembrane region" description="Helical" evidence="7">
    <location>
        <begin position="224"/>
        <end position="245"/>
    </location>
</feature>
<keyword evidence="3 7" id="KW-0812">Transmembrane</keyword>
<dbReference type="EMBL" id="LHPG02000001">
    <property type="protein sequence ID" value="PRW61193.1"/>
    <property type="molecule type" value="Genomic_DNA"/>
</dbReference>
<comment type="subcellular location">
    <subcellularLocation>
        <location evidence="1">Membrane</location>
        <topology evidence="1">Single-pass type I membrane protein</topology>
    </subcellularLocation>
</comment>
<proteinExistence type="inferred from homology"/>
<feature type="domain" description="GOLD" evidence="9">
    <location>
        <begin position="26"/>
        <end position="250"/>
    </location>
</feature>
<organism evidence="10 11">
    <name type="scientific">Chlorella sorokiniana</name>
    <name type="common">Freshwater green alga</name>
    <dbReference type="NCBI Taxonomy" id="3076"/>
    <lineage>
        <taxon>Eukaryota</taxon>
        <taxon>Viridiplantae</taxon>
        <taxon>Chlorophyta</taxon>
        <taxon>core chlorophytes</taxon>
        <taxon>Trebouxiophyceae</taxon>
        <taxon>Chlorellales</taxon>
        <taxon>Chlorellaceae</taxon>
        <taxon>Chlorella clade</taxon>
        <taxon>Chlorella</taxon>
    </lineage>
</organism>
<dbReference type="OrthoDB" id="1929172at2759"/>
<gene>
    <name evidence="10" type="ORF">C2E21_0184</name>
</gene>
<dbReference type="PANTHER" id="PTHR22811">
    <property type="entry name" value="TRANSMEMBRANE EMP24 DOMAIN-CONTAINING PROTEIN"/>
    <property type="match status" value="1"/>
</dbReference>
<evidence type="ECO:0000256" key="5">
    <source>
        <dbReference type="ARBA" id="ARBA00022989"/>
    </source>
</evidence>
<keyword evidence="6 7" id="KW-0472">Membrane</keyword>
<keyword evidence="5 7" id="KW-1133">Transmembrane helix</keyword>
<keyword evidence="11" id="KW-1185">Reference proteome</keyword>
<protein>
    <submittedName>
        <fullName evidence="10">Transmembrane emp24 domain-containing p24beta3-like</fullName>
    </submittedName>
</protein>
<comment type="caution">
    <text evidence="10">The sequence shown here is derived from an EMBL/GenBank/DDBJ whole genome shotgun (WGS) entry which is preliminary data.</text>
</comment>
<dbReference type="SMART" id="SM01190">
    <property type="entry name" value="EMP24_GP25L"/>
    <property type="match status" value="1"/>
</dbReference>
<evidence type="ECO:0000256" key="2">
    <source>
        <dbReference type="ARBA" id="ARBA00007104"/>
    </source>
</evidence>
<sequence>MTAARRCAGALVLLALLGLLAPSADALAWRLFAGREECITDFMPDYQWEMVKSKEKTPEHTHVLIDLGFVITSRYGTEANKAAVDFSVYGPDGKQVHHEEGVSETEIAVTAEGGQGPWKACFRVSKGQILRPSVIVKISYFTVNSMSLVGTQFEWQRDTKTGGTDASPSVDPSALGTVDQVREVTEGLQRLDYYLTNITNEQRYLYARTMRHLRTAESTHARTMGYMLLICGTIVAASFVQVLGVRMMFNRGRRHGLII</sequence>
<evidence type="ECO:0000313" key="11">
    <source>
        <dbReference type="Proteomes" id="UP000239899"/>
    </source>
</evidence>
<evidence type="ECO:0000256" key="8">
    <source>
        <dbReference type="SAM" id="SignalP"/>
    </source>
</evidence>
<reference evidence="10 11" key="1">
    <citation type="journal article" date="2018" name="Plant J.">
        <title>Genome sequences of Chlorella sorokiniana UTEX 1602 and Micractinium conductrix SAG 241.80: implications to maltose excretion by a green alga.</title>
        <authorList>
            <person name="Arriola M.B."/>
            <person name="Velmurugan N."/>
            <person name="Zhang Y."/>
            <person name="Plunkett M.H."/>
            <person name="Hondzo H."/>
            <person name="Barney B.M."/>
        </authorList>
    </citation>
    <scope>NUCLEOTIDE SEQUENCE [LARGE SCALE GENOMIC DNA]</scope>
    <source>
        <strain evidence="11">UTEX 1602</strain>
    </source>
</reference>
<evidence type="ECO:0000256" key="3">
    <source>
        <dbReference type="ARBA" id="ARBA00022692"/>
    </source>
</evidence>
<dbReference type="STRING" id="3076.A0A2P6U4F1"/>
<comment type="similarity">
    <text evidence="2">Belongs to the EMP24/GP25L family.</text>
</comment>
<dbReference type="InterPro" id="IPR009038">
    <property type="entry name" value="GOLD_dom"/>
</dbReference>
<feature type="signal peptide" evidence="8">
    <location>
        <begin position="1"/>
        <end position="26"/>
    </location>
</feature>
<dbReference type="AlphaFoldDB" id="A0A2P6U4F1"/>
<evidence type="ECO:0000256" key="7">
    <source>
        <dbReference type="SAM" id="Phobius"/>
    </source>
</evidence>
<evidence type="ECO:0000256" key="1">
    <source>
        <dbReference type="ARBA" id="ARBA00004479"/>
    </source>
</evidence>
<accession>A0A2P6U4F1</accession>
<evidence type="ECO:0000313" key="10">
    <source>
        <dbReference type="EMBL" id="PRW61193.1"/>
    </source>
</evidence>
<evidence type="ECO:0000259" key="9">
    <source>
        <dbReference type="SMART" id="SM01190"/>
    </source>
</evidence>
<feature type="chain" id="PRO_5015160955" evidence="8">
    <location>
        <begin position="27"/>
        <end position="259"/>
    </location>
</feature>